<sequence length="110" mass="12374">MGTRRTPTPVTIALWSIVLVGLAAAQFPGILFYHDVVEPRIFGMPFIYGFNALIWIILCVVLYIAYRVRWGRPSPDDLDDEFPDDLGRGTHEEPGHEPARTLGHQNRGGE</sequence>
<accession>A0A9D1S1B4</accession>
<evidence type="ECO:0000313" key="4">
    <source>
        <dbReference type="Proteomes" id="UP000824151"/>
    </source>
</evidence>
<dbReference type="EMBL" id="DXGD01000146">
    <property type="protein sequence ID" value="HIW99304.1"/>
    <property type="molecule type" value="Genomic_DNA"/>
</dbReference>
<feature type="transmembrane region" description="Helical" evidence="2">
    <location>
        <begin position="12"/>
        <end position="34"/>
    </location>
</feature>
<feature type="compositionally biased region" description="Basic and acidic residues" evidence="1">
    <location>
        <begin position="85"/>
        <end position="99"/>
    </location>
</feature>
<evidence type="ECO:0000313" key="3">
    <source>
        <dbReference type="EMBL" id="HIW99304.1"/>
    </source>
</evidence>
<keyword evidence="2" id="KW-0472">Membrane</keyword>
<organism evidence="3 4">
    <name type="scientific">Candidatus Nesterenkonia stercoripullorum</name>
    <dbReference type="NCBI Taxonomy" id="2838701"/>
    <lineage>
        <taxon>Bacteria</taxon>
        <taxon>Bacillati</taxon>
        <taxon>Actinomycetota</taxon>
        <taxon>Actinomycetes</taxon>
        <taxon>Micrococcales</taxon>
        <taxon>Micrococcaceae</taxon>
        <taxon>Nesterenkonia</taxon>
    </lineage>
</organism>
<evidence type="ECO:0000256" key="1">
    <source>
        <dbReference type="SAM" id="MobiDB-lite"/>
    </source>
</evidence>
<reference evidence="3" key="1">
    <citation type="journal article" date="2021" name="PeerJ">
        <title>Extensive microbial diversity within the chicken gut microbiome revealed by metagenomics and culture.</title>
        <authorList>
            <person name="Gilroy R."/>
            <person name="Ravi A."/>
            <person name="Getino M."/>
            <person name="Pursley I."/>
            <person name="Horton D.L."/>
            <person name="Alikhan N.F."/>
            <person name="Baker D."/>
            <person name="Gharbi K."/>
            <person name="Hall N."/>
            <person name="Watson M."/>
            <person name="Adriaenssens E.M."/>
            <person name="Foster-Nyarko E."/>
            <person name="Jarju S."/>
            <person name="Secka A."/>
            <person name="Antonio M."/>
            <person name="Oren A."/>
            <person name="Chaudhuri R.R."/>
            <person name="La Ragione R."/>
            <person name="Hildebrand F."/>
            <person name="Pallen M.J."/>
        </authorList>
    </citation>
    <scope>NUCLEOTIDE SEQUENCE</scope>
    <source>
        <strain evidence="3">ChiHejej3B27-3195</strain>
    </source>
</reference>
<protein>
    <submittedName>
        <fullName evidence="3">DUF3311 domain-containing protein</fullName>
    </submittedName>
</protein>
<keyword evidence="2" id="KW-1133">Transmembrane helix</keyword>
<feature type="transmembrane region" description="Helical" evidence="2">
    <location>
        <begin position="46"/>
        <end position="66"/>
    </location>
</feature>
<feature type="region of interest" description="Disordered" evidence="1">
    <location>
        <begin position="72"/>
        <end position="110"/>
    </location>
</feature>
<name>A0A9D1S1B4_9MICC</name>
<evidence type="ECO:0000256" key="2">
    <source>
        <dbReference type="SAM" id="Phobius"/>
    </source>
</evidence>
<proteinExistence type="predicted"/>
<comment type="caution">
    <text evidence="3">The sequence shown here is derived from an EMBL/GenBank/DDBJ whole genome shotgun (WGS) entry which is preliminary data.</text>
</comment>
<dbReference type="Proteomes" id="UP000824151">
    <property type="component" value="Unassembled WGS sequence"/>
</dbReference>
<reference evidence="3" key="2">
    <citation type="submission" date="2021-04" db="EMBL/GenBank/DDBJ databases">
        <authorList>
            <person name="Gilroy R."/>
        </authorList>
    </citation>
    <scope>NUCLEOTIDE SEQUENCE</scope>
    <source>
        <strain evidence="3">ChiHejej3B27-3195</strain>
    </source>
</reference>
<dbReference type="AlphaFoldDB" id="A0A9D1S1B4"/>
<gene>
    <name evidence="3" type="ORF">H9871_04090</name>
</gene>
<keyword evidence="2" id="KW-0812">Transmembrane</keyword>